<dbReference type="RefSeq" id="WP_151148350.1">
    <property type="nucleotide sequence ID" value="NZ_WAGX01000008.1"/>
</dbReference>
<organism evidence="3 4">
    <name type="scientific">Candidatus Galacturonatibacter soehngenii</name>
    <dbReference type="NCBI Taxonomy" id="2307010"/>
    <lineage>
        <taxon>Bacteria</taxon>
        <taxon>Bacillati</taxon>
        <taxon>Bacillota</taxon>
        <taxon>Clostridia</taxon>
        <taxon>Lachnospirales</taxon>
        <taxon>Lachnospiraceae</taxon>
        <taxon>Candidatus Galacturonatibacter</taxon>
    </lineage>
</organism>
<dbReference type="InterPro" id="IPR024542">
    <property type="entry name" value="YkvP_N"/>
</dbReference>
<reference evidence="3 4" key="1">
    <citation type="submission" date="2019-09" db="EMBL/GenBank/DDBJ databases">
        <authorList>
            <person name="Valk L.C."/>
        </authorList>
    </citation>
    <scope>NUCLEOTIDE SEQUENCE [LARGE SCALE GENOMIC DNA]</scope>
    <source>
        <strain evidence="3">GalUA</strain>
    </source>
</reference>
<sequence length="544" mass="63644">MRILVCSWGNICEPDLELSLKAMGHEVDVLKDKIKSMDYDVEYLKRMSNDFLLKHSYDCVFSINFIPVISRLCNLYHVKYISWIVDSPWYQLNSDTVTNSCNYIFIFDRNLYSRYKEKSEQIYYMPLGANVRFWDSIAVTQEDKELFTTDVSFVGSLYEDKHSYDKIKLPDYLKGYLDAVIEAQSYIYGYNLLDEVVGDELVEEFCNSIGWNSANADYQITKKEMMLTEFLGKKCAEVERHRYVKKLAKNYNFDLYTLSNTSAFPYINNKGAAESRIIMPKIFKCSKININMTIKTIESGIPLRVFDILGNGGFCITNYQSELLEYFTPDVDLVIYENEEDLLSKIAYYLRNEEERIQIARNGYNKVKSLYTYEKRLEKIIEIVWQDKKVCYGLENISSIEKKHALMYFLEQINAESVLDIGLFLERINASDKLNYQKIQSKLIVDGIELVYQAKNEEETVYRNTYKIDKIPSNFYDVVAVIDILKYFTVSDSIQLIQLLKQFSGLIIAEYQQEYEEIFNSIGTCKLEKITAGQSQLMLIIYNE</sequence>
<proteinExistence type="predicted"/>
<dbReference type="Proteomes" id="UP000461768">
    <property type="component" value="Unassembled WGS sequence"/>
</dbReference>
<accession>A0A7V7QHD4</accession>
<protein>
    <submittedName>
        <fullName evidence="3">Glycosyltransferase</fullName>
    </submittedName>
</protein>
<reference evidence="3 4" key="2">
    <citation type="submission" date="2020-02" db="EMBL/GenBank/DDBJ databases">
        <title>Candidatus Galacturonibacter soehngenii shows hetero-acetogenic catabolism of galacturonic acid but lacks a canonical carbon monoxide dehydrogenase/acetyl-CoA synthase complex.</title>
        <authorList>
            <person name="Diender M."/>
            <person name="Stouten G.R."/>
            <person name="Petersen J.F."/>
            <person name="Nielsen P.H."/>
            <person name="Dueholm M.S."/>
            <person name="Pronk J.T."/>
            <person name="Van Loosdrecht M.C.M."/>
        </authorList>
    </citation>
    <scope>NUCLEOTIDE SEQUENCE [LARGE SCALE GENOMIC DNA]</scope>
    <source>
        <strain evidence="3">GalUA</strain>
    </source>
</reference>
<keyword evidence="4" id="KW-1185">Reference proteome</keyword>
<evidence type="ECO:0000259" key="2">
    <source>
        <dbReference type="Pfam" id="PF13524"/>
    </source>
</evidence>
<dbReference type="OrthoDB" id="7019976at2"/>
<dbReference type="InterPro" id="IPR055259">
    <property type="entry name" value="YkvP/CgeB_Glyco_trans-like"/>
</dbReference>
<feature type="domain" description="Spore protein YkvP N-terminal" evidence="1">
    <location>
        <begin position="82"/>
        <end position="158"/>
    </location>
</feature>
<evidence type="ECO:0000313" key="4">
    <source>
        <dbReference type="Proteomes" id="UP000461768"/>
    </source>
</evidence>
<gene>
    <name evidence="3" type="ORF">F7O84_17740</name>
</gene>
<dbReference type="Pfam" id="PF13524">
    <property type="entry name" value="Glyco_trans_1_2"/>
    <property type="match status" value="1"/>
</dbReference>
<evidence type="ECO:0000259" key="1">
    <source>
        <dbReference type="Pfam" id="PF12996"/>
    </source>
</evidence>
<dbReference type="Pfam" id="PF12996">
    <property type="entry name" value="DUF3880"/>
    <property type="match status" value="1"/>
</dbReference>
<evidence type="ECO:0000313" key="3">
    <source>
        <dbReference type="EMBL" id="KAB1434330.1"/>
    </source>
</evidence>
<dbReference type="AlphaFoldDB" id="A0A7V7QHD4"/>
<feature type="domain" description="Spore protein YkvP/CgeB glycosyl transferase-like" evidence="2">
    <location>
        <begin position="278"/>
        <end position="381"/>
    </location>
</feature>
<dbReference type="GO" id="GO:0016740">
    <property type="term" value="F:transferase activity"/>
    <property type="evidence" value="ECO:0007669"/>
    <property type="project" value="UniProtKB-KW"/>
</dbReference>
<dbReference type="EMBL" id="WAGX01000008">
    <property type="protein sequence ID" value="KAB1434330.1"/>
    <property type="molecule type" value="Genomic_DNA"/>
</dbReference>
<keyword evidence="3" id="KW-0808">Transferase</keyword>
<comment type="caution">
    <text evidence="3">The sequence shown here is derived from an EMBL/GenBank/DDBJ whole genome shotgun (WGS) entry which is preliminary data.</text>
</comment>
<name>A0A7V7QHD4_9FIRM</name>